<feature type="compositionally biased region" description="Polar residues" evidence="1">
    <location>
        <begin position="89"/>
        <end position="107"/>
    </location>
</feature>
<gene>
    <name evidence="2" type="ORF">E2C01_019687</name>
</gene>
<dbReference type="AlphaFoldDB" id="A0A5B7E149"/>
<proteinExistence type="predicted"/>
<comment type="caution">
    <text evidence="2">The sequence shown here is derived from an EMBL/GenBank/DDBJ whole genome shotgun (WGS) entry which is preliminary data.</text>
</comment>
<keyword evidence="3" id="KW-1185">Reference proteome</keyword>
<accession>A0A5B7E149</accession>
<protein>
    <submittedName>
        <fullName evidence="2">Uncharacterized protein</fullName>
    </submittedName>
</protein>
<feature type="region of interest" description="Disordered" evidence="1">
    <location>
        <begin position="1"/>
        <end position="31"/>
    </location>
</feature>
<sequence>MSTQKGTPHRRHVTTQNNTTQHIQTNTVQHTTHHTTHQCYDITAHTTQNNITRHTTTSLIPTLHNTAKVETRQHSIHPPKHIGNPARHNVSSATTVLRDAQSTSRGN</sequence>
<evidence type="ECO:0000313" key="3">
    <source>
        <dbReference type="Proteomes" id="UP000324222"/>
    </source>
</evidence>
<name>A0A5B7E149_PORTR</name>
<dbReference type="Proteomes" id="UP000324222">
    <property type="component" value="Unassembled WGS sequence"/>
</dbReference>
<evidence type="ECO:0000256" key="1">
    <source>
        <dbReference type="SAM" id="MobiDB-lite"/>
    </source>
</evidence>
<feature type="compositionally biased region" description="Low complexity" evidence="1">
    <location>
        <begin position="14"/>
        <end position="30"/>
    </location>
</feature>
<organism evidence="2 3">
    <name type="scientific">Portunus trituberculatus</name>
    <name type="common">Swimming crab</name>
    <name type="synonym">Neptunus trituberculatus</name>
    <dbReference type="NCBI Taxonomy" id="210409"/>
    <lineage>
        <taxon>Eukaryota</taxon>
        <taxon>Metazoa</taxon>
        <taxon>Ecdysozoa</taxon>
        <taxon>Arthropoda</taxon>
        <taxon>Crustacea</taxon>
        <taxon>Multicrustacea</taxon>
        <taxon>Malacostraca</taxon>
        <taxon>Eumalacostraca</taxon>
        <taxon>Eucarida</taxon>
        <taxon>Decapoda</taxon>
        <taxon>Pleocyemata</taxon>
        <taxon>Brachyura</taxon>
        <taxon>Eubrachyura</taxon>
        <taxon>Portunoidea</taxon>
        <taxon>Portunidae</taxon>
        <taxon>Portuninae</taxon>
        <taxon>Portunus</taxon>
    </lineage>
</organism>
<reference evidence="2 3" key="1">
    <citation type="submission" date="2019-05" db="EMBL/GenBank/DDBJ databases">
        <title>Another draft genome of Portunus trituberculatus and its Hox gene families provides insights of decapod evolution.</title>
        <authorList>
            <person name="Jeong J.-H."/>
            <person name="Song I."/>
            <person name="Kim S."/>
            <person name="Choi T."/>
            <person name="Kim D."/>
            <person name="Ryu S."/>
            <person name="Kim W."/>
        </authorList>
    </citation>
    <scope>NUCLEOTIDE SEQUENCE [LARGE SCALE GENOMIC DNA]</scope>
    <source>
        <tissue evidence="2">Muscle</tissue>
    </source>
</reference>
<evidence type="ECO:0000313" key="2">
    <source>
        <dbReference type="EMBL" id="MPC26544.1"/>
    </source>
</evidence>
<dbReference type="EMBL" id="VSRR010001614">
    <property type="protein sequence ID" value="MPC26544.1"/>
    <property type="molecule type" value="Genomic_DNA"/>
</dbReference>
<feature type="region of interest" description="Disordered" evidence="1">
    <location>
        <begin position="68"/>
        <end position="107"/>
    </location>
</feature>